<dbReference type="Proteomes" id="UP000196573">
    <property type="component" value="Unassembled WGS sequence"/>
</dbReference>
<dbReference type="RefSeq" id="WP_087108296.1">
    <property type="nucleotide sequence ID" value="NZ_CBCSCN010000009.1"/>
</dbReference>
<dbReference type="AlphaFoldDB" id="A0A1X7AHT1"/>
<evidence type="ECO:0000256" key="2">
    <source>
        <dbReference type="SAM" id="MobiDB-lite"/>
    </source>
</evidence>
<keyword evidence="5" id="KW-1185">Reference proteome</keyword>
<feature type="coiled-coil region" evidence="1">
    <location>
        <begin position="144"/>
        <end position="199"/>
    </location>
</feature>
<dbReference type="Gene3D" id="1.20.58.60">
    <property type="match status" value="1"/>
</dbReference>
<name>A0A1X7AHT1_9GAMM</name>
<dbReference type="OrthoDB" id="5700790at2"/>
<keyword evidence="3" id="KW-0812">Transmembrane</keyword>
<evidence type="ECO:0000313" key="4">
    <source>
        <dbReference type="EMBL" id="SMA42217.1"/>
    </source>
</evidence>
<gene>
    <name evidence="4" type="ORF">EHSB41UT_01404</name>
</gene>
<proteinExistence type="predicted"/>
<sequence length="290" mass="31478">MKSTSQDDLDHLPSISLSEDDLSERPTERSAKARPARPAAKKNNDSQPKAPSRFPVGTMVLGVALLALAGGGYLQLQAVQKELQDTRSRLAMTSSQLMDVSGTVSETGETLNRSGNEVKDELKAVNFEIRKLWDLANKRNRPMIESQEKELDSLTKNLAATEKSLSGSVSKISGDIKALEKTAGELDGVKKELRAMNAELVAGSTVNREQLDAMQKTIDNLSVSVKKALDSNKTLSANVSKQMKDYEEKIKAVDAHRQQVNRRLVQIEASIRNLSSPAGTGLGLEPAAKP</sequence>
<feature type="region of interest" description="Disordered" evidence="2">
    <location>
        <begin position="1"/>
        <end position="54"/>
    </location>
</feature>
<evidence type="ECO:0000256" key="3">
    <source>
        <dbReference type="SAM" id="Phobius"/>
    </source>
</evidence>
<feature type="transmembrane region" description="Helical" evidence="3">
    <location>
        <begin position="54"/>
        <end position="74"/>
    </location>
</feature>
<organism evidence="4 5">
    <name type="scientific">Parendozoicomonas haliclonae</name>
    <dbReference type="NCBI Taxonomy" id="1960125"/>
    <lineage>
        <taxon>Bacteria</taxon>
        <taxon>Pseudomonadati</taxon>
        <taxon>Pseudomonadota</taxon>
        <taxon>Gammaproteobacteria</taxon>
        <taxon>Oceanospirillales</taxon>
        <taxon>Endozoicomonadaceae</taxon>
        <taxon>Parendozoicomonas</taxon>
    </lineage>
</organism>
<keyword evidence="3" id="KW-0472">Membrane</keyword>
<reference evidence="4 5" key="1">
    <citation type="submission" date="2017-03" db="EMBL/GenBank/DDBJ databases">
        <authorList>
            <person name="Afonso C.L."/>
            <person name="Miller P.J."/>
            <person name="Scott M.A."/>
            <person name="Spackman E."/>
            <person name="Goraichik I."/>
            <person name="Dimitrov K.M."/>
            <person name="Suarez D.L."/>
            <person name="Swayne D.E."/>
        </authorList>
    </citation>
    <scope>NUCLEOTIDE SEQUENCE [LARGE SCALE GENOMIC DNA]</scope>
    <source>
        <strain evidence="4">SB41UT1</strain>
    </source>
</reference>
<evidence type="ECO:0000313" key="5">
    <source>
        <dbReference type="Proteomes" id="UP000196573"/>
    </source>
</evidence>
<evidence type="ECO:0000256" key="1">
    <source>
        <dbReference type="SAM" id="Coils"/>
    </source>
</evidence>
<dbReference type="EMBL" id="FWPT01000003">
    <property type="protein sequence ID" value="SMA42217.1"/>
    <property type="molecule type" value="Genomic_DNA"/>
</dbReference>
<keyword evidence="1" id="KW-0175">Coiled coil</keyword>
<accession>A0A1X7AHT1</accession>
<protein>
    <submittedName>
        <fullName evidence="4">Chromosome segregation protein</fullName>
    </submittedName>
</protein>
<keyword evidence="3" id="KW-1133">Transmembrane helix</keyword>